<dbReference type="InterPro" id="IPR017583">
    <property type="entry name" value="Tagatose/fructose_Pkinase"/>
</dbReference>
<dbReference type="Proteomes" id="UP000078287">
    <property type="component" value="Unassembled WGS sequence"/>
</dbReference>
<dbReference type="PANTHER" id="PTHR46566:SF5">
    <property type="entry name" value="1-PHOSPHOFRUCTOKINASE"/>
    <property type="match status" value="1"/>
</dbReference>
<name>A0A178MCK5_9CHLR</name>
<dbReference type="InterPro" id="IPR011611">
    <property type="entry name" value="PfkB_dom"/>
</dbReference>
<dbReference type="SUPFAM" id="SSF53613">
    <property type="entry name" value="Ribokinase-like"/>
    <property type="match status" value="1"/>
</dbReference>
<keyword evidence="4 10" id="KW-0808">Transferase</keyword>
<protein>
    <recommendedName>
        <fullName evidence="3 11">1-phosphofructokinase</fullName>
        <shortName evidence="11">Fru1PK</shortName>
        <ecNumber evidence="2 11">2.7.1.56</ecNumber>
    </recommendedName>
    <alternativeName>
        <fullName evidence="8 11">Fructose 1-phosphate kinase</fullName>
    </alternativeName>
</protein>
<evidence type="ECO:0000256" key="10">
    <source>
        <dbReference type="PIRNR" id="PIRNR000535"/>
    </source>
</evidence>
<dbReference type="GO" id="GO:0016052">
    <property type="term" value="P:carbohydrate catabolic process"/>
    <property type="evidence" value="ECO:0007669"/>
    <property type="project" value="UniProtKB-ARBA"/>
</dbReference>
<dbReference type="PANTHER" id="PTHR46566">
    <property type="entry name" value="1-PHOSPHOFRUCTOKINASE-RELATED"/>
    <property type="match status" value="1"/>
</dbReference>
<dbReference type="FunFam" id="3.40.1190.20:FF:000001">
    <property type="entry name" value="Phosphofructokinase"/>
    <property type="match status" value="1"/>
</dbReference>
<comment type="caution">
    <text evidence="13">The sequence shown here is derived from an EMBL/GenBank/DDBJ whole genome shotgun (WGS) entry which is preliminary data.</text>
</comment>
<evidence type="ECO:0000256" key="5">
    <source>
        <dbReference type="ARBA" id="ARBA00022741"/>
    </source>
</evidence>
<dbReference type="GO" id="GO:0044281">
    <property type="term" value="P:small molecule metabolic process"/>
    <property type="evidence" value="ECO:0007669"/>
    <property type="project" value="UniProtKB-ARBA"/>
</dbReference>
<evidence type="ECO:0000256" key="3">
    <source>
        <dbReference type="ARBA" id="ARBA00013596"/>
    </source>
</evidence>
<dbReference type="NCBIfam" id="TIGR03168">
    <property type="entry name" value="1-PFK"/>
    <property type="match status" value="1"/>
</dbReference>
<keyword evidence="6 11" id="KW-0418">Kinase</keyword>
<dbReference type="InterPro" id="IPR029056">
    <property type="entry name" value="Ribokinase-like"/>
</dbReference>
<dbReference type="PIRSF" id="PIRSF000535">
    <property type="entry name" value="1PFK/6PFK/LacC"/>
    <property type="match status" value="1"/>
</dbReference>
<evidence type="ECO:0000259" key="12">
    <source>
        <dbReference type="Pfam" id="PF00294"/>
    </source>
</evidence>
<keyword evidence="14" id="KW-1185">Reference proteome</keyword>
<dbReference type="InterPro" id="IPR022463">
    <property type="entry name" value="1-PFruKinase"/>
</dbReference>
<dbReference type="GO" id="GO:0005524">
    <property type="term" value="F:ATP binding"/>
    <property type="evidence" value="ECO:0007669"/>
    <property type="project" value="UniProtKB-UniRule"/>
</dbReference>
<dbReference type="PROSITE" id="PS00583">
    <property type="entry name" value="PFKB_KINASES_1"/>
    <property type="match status" value="1"/>
</dbReference>
<feature type="domain" description="Carbohydrate kinase PfkB" evidence="12">
    <location>
        <begin position="9"/>
        <end position="292"/>
    </location>
</feature>
<evidence type="ECO:0000256" key="11">
    <source>
        <dbReference type="RuleBase" id="RU369061"/>
    </source>
</evidence>
<gene>
    <name evidence="13" type="ORF">A6A03_12090</name>
</gene>
<evidence type="ECO:0000256" key="8">
    <source>
        <dbReference type="ARBA" id="ARBA00032802"/>
    </source>
</evidence>
<keyword evidence="5 11" id="KW-0547">Nucleotide-binding</keyword>
<comment type="catalytic activity">
    <reaction evidence="9 11">
        <text>beta-D-fructose 1-phosphate + ATP = beta-D-fructose 1,6-bisphosphate + ADP + H(+)</text>
        <dbReference type="Rhea" id="RHEA:14213"/>
        <dbReference type="ChEBI" id="CHEBI:15378"/>
        <dbReference type="ChEBI" id="CHEBI:30616"/>
        <dbReference type="ChEBI" id="CHEBI:32966"/>
        <dbReference type="ChEBI" id="CHEBI:138881"/>
        <dbReference type="ChEBI" id="CHEBI:456216"/>
        <dbReference type="EC" id="2.7.1.56"/>
    </reaction>
</comment>
<comment type="similarity">
    <text evidence="1 11">Belongs to the carbohydrate kinase PfkB family.</text>
</comment>
<dbReference type="EC" id="2.7.1.56" evidence="2 11"/>
<dbReference type="GO" id="GO:0008662">
    <property type="term" value="F:1-phosphofructokinase activity"/>
    <property type="evidence" value="ECO:0007669"/>
    <property type="project" value="UniProtKB-UniRule"/>
</dbReference>
<keyword evidence="7 11" id="KW-0067">ATP-binding</keyword>
<evidence type="ECO:0000313" key="13">
    <source>
        <dbReference type="EMBL" id="OAN46531.1"/>
    </source>
</evidence>
<dbReference type="EMBL" id="LWQS01000043">
    <property type="protein sequence ID" value="OAN46531.1"/>
    <property type="molecule type" value="Genomic_DNA"/>
</dbReference>
<evidence type="ECO:0000313" key="14">
    <source>
        <dbReference type="Proteomes" id="UP000078287"/>
    </source>
</evidence>
<dbReference type="AlphaFoldDB" id="A0A178MCK5"/>
<dbReference type="CDD" id="cd01164">
    <property type="entry name" value="FruK_PfkB_like"/>
    <property type="match status" value="1"/>
</dbReference>
<comment type="function">
    <text evidence="11">Catalyzes the ATP-dependent phosphorylation of fructose-l-phosphate to fructose-l,6-bisphosphate.</text>
</comment>
<accession>A0A178MCK5</accession>
<evidence type="ECO:0000256" key="6">
    <source>
        <dbReference type="ARBA" id="ARBA00022777"/>
    </source>
</evidence>
<sequence length="322" mass="33402">MKIATITLNPAIDQTVFVDHFQPNTVNRARAMQRDAGGKGVNVASFLADFGLNVTATGLLGAENPHIFERHFAAKRIADRFVRVPGATRIGVKIVDEANQQTTDINLPGLPPPPGALDALLAVIDELAVDHEWFVLAGKLPPGVPVEFVPELVARLRRFHRAVALDVSGPALAAGLPAQPALVKPNLDELRQIDLLAGDGLEAAAAAARRINQMGVPLVIVSMGAQGAIFSEGATMLHAVPPPVTVKSTVGAGDAMVAGTIAGLVEGLTLAEIARRATAFSLAALGSIGAHLPPRAELMALAAKVVVTEVDPVVTPVTPVGQ</sequence>
<dbReference type="Pfam" id="PF00294">
    <property type="entry name" value="PfkB"/>
    <property type="match status" value="1"/>
</dbReference>
<reference evidence="13 14" key="1">
    <citation type="submission" date="2016-04" db="EMBL/GenBank/DDBJ databases">
        <title>Chloroflexus islandicus sp. nov., a thermophilic filamentous anoxygenic phototrophic bacterium from geyser Strokkur (Iceland).</title>
        <authorList>
            <person name="Gaisin V.A."/>
            <person name="Kalashnikov A.M."/>
            <person name="Sukhacheva M.V."/>
            <person name="Grouzdev D.S."/>
            <person name="Ivanov T.M."/>
            <person name="Kuznetsov B."/>
            <person name="Gorlenko V.M."/>
        </authorList>
    </citation>
    <scope>NUCLEOTIDE SEQUENCE [LARGE SCALE GENOMIC DNA]</scope>
    <source>
        <strain evidence="14">isl-2</strain>
    </source>
</reference>
<organism evidence="13 14">
    <name type="scientific">Chloroflexus islandicus</name>
    <dbReference type="NCBI Taxonomy" id="1707952"/>
    <lineage>
        <taxon>Bacteria</taxon>
        <taxon>Bacillati</taxon>
        <taxon>Chloroflexota</taxon>
        <taxon>Chloroflexia</taxon>
        <taxon>Chloroflexales</taxon>
        <taxon>Chloroflexineae</taxon>
        <taxon>Chloroflexaceae</taxon>
        <taxon>Chloroflexus</taxon>
    </lineage>
</organism>
<evidence type="ECO:0000256" key="7">
    <source>
        <dbReference type="ARBA" id="ARBA00022840"/>
    </source>
</evidence>
<evidence type="ECO:0000256" key="4">
    <source>
        <dbReference type="ARBA" id="ARBA00022679"/>
    </source>
</evidence>
<evidence type="ECO:0000256" key="9">
    <source>
        <dbReference type="ARBA" id="ARBA00047745"/>
    </source>
</evidence>
<dbReference type="STRING" id="1707952.A6A03_12090"/>
<proteinExistence type="inferred from homology"/>
<evidence type="ECO:0000256" key="2">
    <source>
        <dbReference type="ARBA" id="ARBA00012131"/>
    </source>
</evidence>
<dbReference type="OrthoDB" id="9801219at2"/>
<dbReference type="NCBIfam" id="TIGR03828">
    <property type="entry name" value="pfkB"/>
    <property type="match status" value="1"/>
</dbReference>
<evidence type="ECO:0000256" key="1">
    <source>
        <dbReference type="ARBA" id="ARBA00010688"/>
    </source>
</evidence>
<dbReference type="RefSeq" id="WP_066785590.1">
    <property type="nucleotide sequence ID" value="NZ_LWQS01000043.1"/>
</dbReference>
<dbReference type="InterPro" id="IPR002173">
    <property type="entry name" value="Carboh/pur_kinase_PfkB_CS"/>
</dbReference>
<dbReference type="Gene3D" id="3.40.1190.20">
    <property type="match status" value="1"/>
</dbReference>
<dbReference type="GO" id="GO:0005829">
    <property type="term" value="C:cytosol"/>
    <property type="evidence" value="ECO:0007669"/>
    <property type="project" value="TreeGrafter"/>
</dbReference>